<keyword evidence="2" id="KW-0732">Signal</keyword>
<evidence type="ECO:0000259" key="3">
    <source>
        <dbReference type="SMART" id="SM00513"/>
    </source>
</evidence>
<evidence type="ECO:0000256" key="2">
    <source>
        <dbReference type="SAM" id="SignalP"/>
    </source>
</evidence>
<protein>
    <recommendedName>
        <fullName evidence="3">SAP domain-containing protein</fullName>
    </recommendedName>
</protein>
<feature type="domain" description="SAP" evidence="3">
    <location>
        <begin position="59"/>
        <end position="95"/>
    </location>
</feature>
<proteinExistence type="predicted"/>
<name>A0A7S2RHR5_9STRA</name>
<evidence type="ECO:0000313" key="4">
    <source>
        <dbReference type="EMBL" id="CAD9671435.1"/>
    </source>
</evidence>
<reference evidence="4" key="1">
    <citation type="submission" date="2021-01" db="EMBL/GenBank/DDBJ databases">
        <authorList>
            <person name="Corre E."/>
            <person name="Pelletier E."/>
            <person name="Niang G."/>
            <person name="Scheremetjew M."/>
            <person name="Finn R."/>
            <person name="Kale V."/>
            <person name="Holt S."/>
            <person name="Cochrane G."/>
            <person name="Meng A."/>
            <person name="Brown T."/>
            <person name="Cohen L."/>
        </authorList>
    </citation>
    <scope>NUCLEOTIDE SEQUENCE</scope>
    <source>
        <strain evidence="4">CCMP1452</strain>
    </source>
</reference>
<feature type="chain" id="PRO_5031344834" description="SAP domain-containing protein" evidence="2">
    <location>
        <begin position="23"/>
        <end position="225"/>
    </location>
</feature>
<feature type="domain" description="SAP" evidence="3">
    <location>
        <begin position="137"/>
        <end position="173"/>
    </location>
</feature>
<evidence type="ECO:0000256" key="1">
    <source>
        <dbReference type="SAM" id="MobiDB-lite"/>
    </source>
</evidence>
<accession>A0A7S2RHR5</accession>
<organism evidence="4">
    <name type="scientific">Eucampia antarctica</name>
    <dbReference type="NCBI Taxonomy" id="49252"/>
    <lineage>
        <taxon>Eukaryota</taxon>
        <taxon>Sar</taxon>
        <taxon>Stramenopiles</taxon>
        <taxon>Ochrophyta</taxon>
        <taxon>Bacillariophyta</taxon>
        <taxon>Mediophyceae</taxon>
        <taxon>Biddulphiophycidae</taxon>
        <taxon>Hemiaulales</taxon>
        <taxon>Hemiaulaceae</taxon>
        <taxon>Eucampia</taxon>
    </lineage>
</organism>
<feature type="compositionally biased region" description="Low complexity" evidence="1">
    <location>
        <begin position="111"/>
        <end position="123"/>
    </location>
</feature>
<dbReference type="AlphaFoldDB" id="A0A7S2RHR5"/>
<dbReference type="EMBL" id="HBHI01013767">
    <property type="protein sequence ID" value="CAD9671435.1"/>
    <property type="molecule type" value="Transcribed_RNA"/>
</dbReference>
<sequence length="225" mass="24951">MIKCRSTLFATYVLLLLTQAHAFSPLNIPPVGFVRFATCNQFLKYPHSTSLHLSTLPDVGSMKASELRNELISYGLSTKSFFEKSELVEAVKKAREEGKKTIPDASKEGSDSSSKSKNSSGKSSSRKERLNAEIANCSSMKIGELRKELKALGISTKSFFEKSEFVRALAEARVDGAKTNGTAGRKTQKEDYDSSYRDVVVQKLNMDPRDPRWGGSTIIDIRLKQ</sequence>
<feature type="compositionally biased region" description="Basic and acidic residues" evidence="1">
    <location>
        <begin position="95"/>
        <end position="110"/>
    </location>
</feature>
<feature type="signal peptide" evidence="2">
    <location>
        <begin position="1"/>
        <end position="22"/>
    </location>
</feature>
<feature type="region of interest" description="Disordered" evidence="1">
    <location>
        <begin position="95"/>
        <end position="130"/>
    </location>
</feature>
<gene>
    <name evidence="4" type="ORF">EANT1437_LOCUS7052</name>
</gene>
<dbReference type="SMART" id="SM00513">
    <property type="entry name" value="SAP"/>
    <property type="match status" value="2"/>
</dbReference>
<dbReference type="InterPro" id="IPR003034">
    <property type="entry name" value="SAP_dom"/>
</dbReference>